<keyword evidence="2" id="KW-1185">Reference proteome</keyword>
<sequence>MKSAFSFFTFALPLLLIAEDSLSVPSEGQKIISADTENERMMMQNGTQMALDLAKMSGGNAMGQNNETDLMPKMMKMPKASIAEEKGMGCESLSFPVFT</sequence>
<organism evidence="2 3">
    <name type="scientific">Globodera pallida</name>
    <name type="common">Potato cyst nematode worm</name>
    <name type="synonym">Heterodera pallida</name>
    <dbReference type="NCBI Taxonomy" id="36090"/>
    <lineage>
        <taxon>Eukaryota</taxon>
        <taxon>Metazoa</taxon>
        <taxon>Ecdysozoa</taxon>
        <taxon>Nematoda</taxon>
        <taxon>Chromadorea</taxon>
        <taxon>Rhabditida</taxon>
        <taxon>Tylenchina</taxon>
        <taxon>Tylenchomorpha</taxon>
        <taxon>Tylenchoidea</taxon>
        <taxon>Heteroderidae</taxon>
        <taxon>Heteroderinae</taxon>
        <taxon>Globodera</taxon>
    </lineage>
</organism>
<accession>A0A183C4P5</accession>
<reference evidence="2" key="1">
    <citation type="submission" date="2013-12" db="EMBL/GenBank/DDBJ databases">
        <authorList>
            <person name="Aslett M."/>
        </authorList>
    </citation>
    <scope>NUCLEOTIDE SEQUENCE [LARGE SCALE GENOMIC DNA]</scope>
    <source>
        <strain evidence="2">Lindley</strain>
    </source>
</reference>
<reference evidence="2" key="2">
    <citation type="submission" date="2014-05" db="EMBL/GenBank/DDBJ databases">
        <title>The genome and life-stage specific transcriptomes of Globodera pallida elucidate key aspects of plant parasitism by a cyst nematode.</title>
        <authorList>
            <person name="Cotton J.A."/>
            <person name="Lilley C.J."/>
            <person name="Jones L.M."/>
            <person name="Kikuchi T."/>
            <person name="Reid A.J."/>
            <person name="Thorpe P."/>
            <person name="Tsai I.J."/>
            <person name="Beasley H."/>
            <person name="Blok V."/>
            <person name="Cock P.J.A."/>
            <person name="Van den Akker S.E."/>
            <person name="Holroyd N."/>
            <person name="Hunt M."/>
            <person name="Mantelin S."/>
            <person name="Naghra H."/>
            <person name="Pain A."/>
            <person name="Palomares-Rius J.E."/>
            <person name="Zarowiecki M."/>
            <person name="Berriman M."/>
            <person name="Jones J.T."/>
            <person name="Urwin P.E."/>
        </authorList>
    </citation>
    <scope>NUCLEOTIDE SEQUENCE [LARGE SCALE GENOMIC DNA]</scope>
    <source>
        <strain evidence="2">Lindley</strain>
    </source>
</reference>
<feature type="chain" id="PRO_5008147093" evidence="1">
    <location>
        <begin position="24"/>
        <end position="99"/>
    </location>
</feature>
<proteinExistence type="predicted"/>
<protein>
    <submittedName>
        <fullName evidence="3">Secreted protein</fullName>
    </submittedName>
</protein>
<evidence type="ECO:0000256" key="1">
    <source>
        <dbReference type="SAM" id="SignalP"/>
    </source>
</evidence>
<keyword evidence="1" id="KW-0732">Signal</keyword>
<dbReference type="WBParaSite" id="GPLIN_000783900">
    <property type="protein sequence ID" value="GPLIN_000783900"/>
    <property type="gene ID" value="GPLIN_000783900"/>
</dbReference>
<name>A0A183C4P5_GLOPA</name>
<reference evidence="3" key="3">
    <citation type="submission" date="2016-06" db="UniProtKB">
        <authorList>
            <consortium name="WormBaseParasite"/>
        </authorList>
    </citation>
    <scope>IDENTIFICATION</scope>
</reference>
<feature type="signal peptide" evidence="1">
    <location>
        <begin position="1"/>
        <end position="23"/>
    </location>
</feature>
<evidence type="ECO:0000313" key="2">
    <source>
        <dbReference type="Proteomes" id="UP000050741"/>
    </source>
</evidence>
<dbReference type="Proteomes" id="UP000050741">
    <property type="component" value="Unassembled WGS sequence"/>
</dbReference>
<evidence type="ECO:0000313" key="3">
    <source>
        <dbReference type="WBParaSite" id="GPLIN_000783900"/>
    </source>
</evidence>
<dbReference type="AlphaFoldDB" id="A0A183C4P5"/>